<feature type="signal peptide" evidence="1">
    <location>
        <begin position="1"/>
        <end position="18"/>
    </location>
</feature>
<keyword evidence="3" id="KW-1185">Reference proteome</keyword>
<feature type="chain" id="PRO_5040157889" description="Ubiquitin 3 binding protein But2 C-terminal domain-containing protein" evidence="1">
    <location>
        <begin position="19"/>
        <end position="220"/>
    </location>
</feature>
<reference evidence="2" key="1">
    <citation type="journal article" date="2020" name="Stud. Mycol.">
        <title>101 Dothideomycetes genomes: a test case for predicting lifestyles and emergence of pathogens.</title>
        <authorList>
            <person name="Haridas S."/>
            <person name="Albert R."/>
            <person name="Binder M."/>
            <person name="Bloem J."/>
            <person name="Labutti K."/>
            <person name="Salamov A."/>
            <person name="Andreopoulos B."/>
            <person name="Baker S."/>
            <person name="Barry K."/>
            <person name="Bills G."/>
            <person name="Bluhm B."/>
            <person name="Cannon C."/>
            <person name="Castanera R."/>
            <person name="Culley D."/>
            <person name="Daum C."/>
            <person name="Ezra D."/>
            <person name="Gonzalez J."/>
            <person name="Henrissat B."/>
            <person name="Kuo A."/>
            <person name="Liang C."/>
            <person name="Lipzen A."/>
            <person name="Lutzoni F."/>
            <person name="Magnuson J."/>
            <person name="Mondo S."/>
            <person name="Nolan M."/>
            <person name="Ohm R."/>
            <person name="Pangilinan J."/>
            <person name="Park H.-J."/>
            <person name="Ramirez L."/>
            <person name="Alfaro M."/>
            <person name="Sun H."/>
            <person name="Tritt A."/>
            <person name="Yoshinaga Y."/>
            <person name="Zwiers L.-H."/>
            <person name="Turgeon B."/>
            <person name="Goodwin S."/>
            <person name="Spatafora J."/>
            <person name="Crous P."/>
            <person name="Grigoriev I."/>
        </authorList>
    </citation>
    <scope>NUCLEOTIDE SEQUENCE</scope>
    <source>
        <strain evidence="2">CBS 133067</strain>
    </source>
</reference>
<proteinExistence type="predicted"/>
<keyword evidence="1" id="KW-0732">Signal</keyword>
<dbReference type="AlphaFoldDB" id="A0A9P4IAY6"/>
<organism evidence="2 3">
    <name type="scientific">Rhizodiscina lignyota</name>
    <dbReference type="NCBI Taxonomy" id="1504668"/>
    <lineage>
        <taxon>Eukaryota</taxon>
        <taxon>Fungi</taxon>
        <taxon>Dikarya</taxon>
        <taxon>Ascomycota</taxon>
        <taxon>Pezizomycotina</taxon>
        <taxon>Dothideomycetes</taxon>
        <taxon>Pleosporomycetidae</taxon>
        <taxon>Aulographales</taxon>
        <taxon>Rhizodiscinaceae</taxon>
        <taxon>Rhizodiscina</taxon>
    </lineage>
</organism>
<evidence type="ECO:0008006" key="4">
    <source>
        <dbReference type="Google" id="ProtNLM"/>
    </source>
</evidence>
<comment type="caution">
    <text evidence="2">The sequence shown here is derived from an EMBL/GenBank/DDBJ whole genome shotgun (WGS) entry which is preliminary data.</text>
</comment>
<protein>
    <recommendedName>
        <fullName evidence="4">Ubiquitin 3 binding protein But2 C-terminal domain-containing protein</fullName>
    </recommendedName>
</protein>
<dbReference type="EMBL" id="ML978129">
    <property type="protein sequence ID" value="KAF2096367.1"/>
    <property type="molecule type" value="Genomic_DNA"/>
</dbReference>
<evidence type="ECO:0000256" key="1">
    <source>
        <dbReference type="SAM" id="SignalP"/>
    </source>
</evidence>
<evidence type="ECO:0000313" key="2">
    <source>
        <dbReference type="EMBL" id="KAF2096367.1"/>
    </source>
</evidence>
<accession>A0A9P4IAY6</accession>
<evidence type="ECO:0000313" key="3">
    <source>
        <dbReference type="Proteomes" id="UP000799772"/>
    </source>
</evidence>
<gene>
    <name evidence="2" type="ORF">NA57DRAFT_77972</name>
</gene>
<dbReference type="Proteomes" id="UP000799772">
    <property type="component" value="Unassembled WGS sequence"/>
</dbReference>
<name>A0A9P4IAY6_9PEZI</name>
<sequence length="220" mass="23073">MFPSTISTFVFLISTGLATSLEARSGPIVSQPESCTFEDSANNVGANAGSDPDCKSHFEGFAIAVPSDIGQLEFPDGKVFVASNTGSGKTTVRYASLPYDAMNPTGISIACFLQVQQAVAAGGITNPVKGTAAAPVSCDIQVAITAARDATLVGKYDTCQFRPTSETNQKVQPCTFKNITQDGVTQLNFTVLNNPLSSVDVGAKGFVVDDFKFTGQIYCQ</sequence>